<name>A0ABP1HYY9_9EUKA</name>
<keyword evidence="1" id="KW-0812">Transmembrane</keyword>
<accession>A0ABP1HYY9</accession>
<proteinExistence type="predicted"/>
<keyword evidence="1" id="KW-1133">Transmembrane helix</keyword>
<keyword evidence="3" id="KW-1185">Reference proteome</keyword>
<organism evidence="2 3">
    <name type="scientific">Hexamita inflata</name>
    <dbReference type="NCBI Taxonomy" id="28002"/>
    <lineage>
        <taxon>Eukaryota</taxon>
        <taxon>Metamonada</taxon>
        <taxon>Diplomonadida</taxon>
        <taxon>Hexamitidae</taxon>
        <taxon>Hexamitinae</taxon>
        <taxon>Hexamita</taxon>
    </lineage>
</organism>
<sequence length="109" mass="12442">MIVLVITVNLISSTVNIQNQPIIKSQNLNDVNCSENQIIYAEIINNEMTYSCRDDNFKQVAVGLGCYLGLIFCLFVGWLIYWFRPQSLPETPETPQPMQQQNQNNGNMV</sequence>
<evidence type="ECO:0000256" key="1">
    <source>
        <dbReference type="SAM" id="Phobius"/>
    </source>
</evidence>
<comment type="caution">
    <text evidence="2">The sequence shown here is derived from an EMBL/GenBank/DDBJ whole genome shotgun (WGS) entry which is preliminary data.</text>
</comment>
<dbReference type="Proteomes" id="UP001642409">
    <property type="component" value="Unassembled WGS sequence"/>
</dbReference>
<evidence type="ECO:0000313" key="3">
    <source>
        <dbReference type="Proteomes" id="UP001642409"/>
    </source>
</evidence>
<reference evidence="2 3" key="1">
    <citation type="submission" date="2024-07" db="EMBL/GenBank/DDBJ databases">
        <authorList>
            <person name="Akdeniz Z."/>
        </authorList>
    </citation>
    <scope>NUCLEOTIDE SEQUENCE [LARGE SCALE GENOMIC DNA]</scope>
</reference>
<gene>
    <name evidence="2" type="ORF">HINF_LOCUS19408</name>
</gene>
<evidence type="ECO:0000313" key="2">
    <source>
        <dbReference type="EMBL" id="CAL6005482.1"/>
    </source>
</evidence>
<dbReference type="EMBL" id="CAXDID020000051">
    <property type="protein sequence ID" value="CAL6005482.1"/>
    <property type="molecule type" value="Genomic_DNA"/>
</dbReference>
<feature type="transmembrane region" description="Helical" evidence="1">
    <location>
        <begin position="60"/>
        <end position="83"/>
    </location>
</feature>
<keyword evidence="1" id="KW-0472">Membrane</keyword>
<protein>
    <submittedName>
        <fullName evidence="2">Hypothetical_protein</fullName>
    </submittedName>
</protein>